<sequence>MTIAQSSKSVRTFILFLVIYLICLAVVFFVHPVWGVIEKLSYRLDDVLNATGMALADGELDPAGLWVIFGIPFIVAALIFVLIRRAIHHR</sequence>
<name>A0A6B9FVF1_PANCY</name>
<proteinExistence type="predicted"/>
<reference evidence="2 3" key="1">
    <citation type="submission" date="2017-11" db="EMBL/GenBank/DDBJ databases">
        <title>Genome sequence of Pantoea cypripedii NE1.</title>
        <authorList>
            <person name="Nascimento F.X."/>
        </authorList>
    </citation>
    <scope>NUCLEOTIDE SEQUENCE [LARGE SCALE GENOMIC DNA]</scope>
    <source>
        <strain evidence="2 3">NE1</strain>
    </source>
</reference>
<dbReference type="Proteomes" id="UP000502005">
    <property type="component" value="Chromosome"/>
</dbReference>
<dbReference type="EMBL" id="CP024768">
    <property type="protein sequence ID" value="QGY27904.1"/>
    <property type="molecule type" value="Genomic_DNA"/>
</dbReference>
<keyword evidence="1" id="KW-1133">Transmembrane helix</keyword>
<accession>A0A6B9FVF1</accession>
<keyword evidence="1" id="KW-0472">Membrane</keyword>
<dbReference type="RefSeq" id="WP_208713889.1">
    <property type="nucleotide sequence ID" value="NZ_CP024768.1"/>
</dbReference>
<gene>
    <name evidence="2" type="ORF">CUN67_02715</name>
</gene>
<feature type="transmembrane region" description="Helical" evidence="1">
    <location>
        <begin position="12"/>
        <end position="34"/>
    </location>
</feature>
<evidence type="ECO:0000313" key="3">
    <source>
        <dbReference type="Proteomes" id="UP000502005"/>
    </source>
</evidence>
<protein>
    <submittedName>
        <fullName evidence="2">Uncharacterized protein</fullName>
    </submittedName>
</protein>
<keyword evidence="1" id="KW-0812">Transmembrane</keyword>
<organism evidence="2 3">
    <name type="scientific">Pantoea cypripedii</name>
    <name type="common">Pectobacterium cypripedii</name>
    <name type="synonym">Erwinia cypripedii</name>
    <dbReference type="NCBI Taxonomy" id="55209"/>
    <lineage>
        <taxon>Bacteria</taxon>
        <taxon>Pseudomonadati</taxon>
        <taxon>Pseudomonadota</taxon>
        <taxon>Gammaproteobacteria</taxon>
        <taxon>Enterobacterales</taxon>
        <taxon>Erwiniaceae</taxon>
        <taxon>Pantoea</taxon>
    </lineage>
</organism>
<feature type="transmembrane region" description="Helical" evidence="1">
    <location>
        <begin position="63"/>
        <end position="83"/>
    </location>
</feature>
<evidence type="ECO:0000313" key="2">
    <source>
        <dbReference type="EMBL" id="QGY27904.1"/>
    </source>
</evidence>
<evidence type="ECO:0000256" key="1">
    <source>
        <dbReference type="SAM" id="Phobius"/>
    </source>
</evidence>
<dbReference type="AlphaFoldDB" id="A0A6B9FVF1"/>